<organism evidence="10 11">
    <name type="scientific">Aeromicrobium alkaliterrae</name>
    <dbReference type="NCBI Taxonomy" id="302168"/>
    <lineage>
        <taxon>Bacteria</taxon>
        <taxon>Bacillati</taxon>
        <taxon>Actinomycetota</taxon>
        <taxon>Actinomycetes</taxon>
        <taxon>Propionibacteriales</taxon>
        <taxon>Nocardioidaceae</taxon>
        <taxon>Aeromicrobium</taxon>
    </lineage>
</organism>
<evidence type="ECO:0000256" key="7">
    <source>
        <dbReference type="SAM" id="MobiDB-lite"/>
    </source>
</evidence>
<evidence type="ECO:0000256" key="2">
    <source>
        <dbReference type="ARBA" id="ARBA00022741"/>
    </source>
</evidence>
<evidence type="ECO:0000256" key="3">
    <source>
        <dbReference type="ARBA" id="ARBA00022801"/>
    </source>
</evidence>
<gene>
    <name evidence="10" type="ORF">GCM10009710_20040</name>
</gene>
<evidence type="ECO:0000256" key="8">
    <source>
        <dbReference type="SAM" id="Phobius"/>
    </source>
</evidence>
<keyword evidence="2" id="KW-0547">Nucleotide-binding</keyword>
<dbReference type="PANTHER" id="PTHR10465">
    <property type="entry name" value="TRANSMEMBRANE GTPASE FZO1"/>
    <property type="match status" value="1"/>
</dbReference>
<sequence length="613" mass="65287">MRSTVTALKGTEFQPWADAMSTALAAAAPTVASAVVVGEVKRGKSTLVNAILGEAGLVPAGLGVVTAGFVRVAPPTDDLVDGQARLQFADGTTRQVGLDVAREVAVSGTTGNDDDPAFVGITIAHESASLPGVALVDTPGIAGLTRGHTELAALAAAQGGVLVVVTDAGQVLTRPELEFLTEVSASVEQAVFALAKIDHHPSGWEEVMAENRALLRQHAPRFADAPICPVSSTVSLEVAGLDPVETADLREYAGIDALSAAIRERLVEPSSIAVANALRSGLSGIERYEEKRRRTIHALESAGQQVPELDAFVNRLRELQEQGDRWSLDLNSDSSVLRADVLHRASQQLAQVRQQWAVVAHERRKENPEKVIEEVAVALTAQLRAIVSASIGEFIGGFHLQADQLFRSIGRDLATAVRLNPDVDDLAMAEVAEAEYSGSFDATLASTAMIGSSMGGLVAGLIAPAIIAPVFSIVGGAAWYIVNYRTRRAHNLERLVTQTASTAVNRAETHLRFAVDRARTVMLRDVTIAFRYELKAALDSAKTELEAARRAAAETPERLRREVANETRHLEALRAQREELQAVMVEALAPGPGPRTTGRKSSGTNPQRDTSEV</sequence>
<evidence type="ECO:0000256" key="1">
    <source>
        <dbReference type="ARBA" id="ARBA00004370"/>
    </source>
</evidence>
<keyword evidence="6" id="KW-0175">Coiled coil</keyword>
<dbReference type="EMBL" id="BAAAME010000004">
    <property type="protein sequence ID" value="GAA1739762.1"/>
    <property type="molecule type" value="Genomic_DNA"/>
</dbReference>
<accession>A0ABN2JUV2</accession>
<dbReference type="PANTHER" id="PTHR10465:SF0">
    <property type="entry name" value="SARCALUMENIN"/>
    <property type="match status" value="1"/>
</dbReference>
<comment type="caution">
    <text evidence="10">The sequence shown here is derived from an EMBL/GenBank/DDBJ whole genome shotgun (WGS) entry which is preliminary data.</text>
</comment>
<dbReference type="SUPFAM" id="SSF52540">
    <property type="entry name" value="P-loop containing nucleoside triphosphate hydrolases"/>
    <property type="match status" value="1"/>
</dbReference>
<dbReference type="InterPro" id="IPR027094">
    <property type="entry name" value="Mitofusin_fam"/>
</dbReference>
<name>A0ABN2JUV2_9ACTN</name>
<keyword evidence="3" id="KW-0378">Hydrolase</keyword>
<dbReference type="InterPro" id="IPR027417">
    <property type="entry name" value="P-loop_NTPase"/>
</dbReference>
<evidence type="ECO:0000256" key="6">
    <source>
        <dbReference type="SAM" id="Coils"/>
    </source>
</evidence>
<keyword evidence="8" id="KW-0812">Transmembrane</keyword>
<keyword evidence="5 8" id="KW-0472">Membrane</keyword>
<evidence type="ECO:0000256" key="5">
    <source>
        <dbReference type="ARBA" id="ARBA00023136"/>
    </source>
</evidence>
<dbReference type="InterPro" id="IPR045063">
    <property type="entry name" value="Dynamin_N"/>
</dbReference>
<evidence type="ECO:0000313" key="10">
    <source>
        <dbReference type="EMBL" id="GAA1739762.1"/>
    </source>
</evidence>
<dbReference type="Gene3D" id="3.40.50.300">
    <property type="entry name" value="P-loop containing nucleotide triphosphate hydrolases"/>
    <property type="match status" value="1"/>
</dbReference>
<feature type="domain" description="Dynamin N-terminal" evidence="9">
    <location>
        <begin position="35"/>
        <end position="185"/>
    </location>
</feature>
<comment type="subcellular location">
    <subcellularLocation>
        <location evidence="1">Membrane</location>
    </subcellularLocation>
</comment>
<proteinExistence type="predicted"/>
<dbReference type="Pfam" id="PF00350">
    <property type="entry name" value="Dynamin_N"/>
    <property type="match status" value="1"/>
</dbReference>
<evidence type="ECO:0000313" key="11">
    <source>
        <dbReference type="Proteomes" id="UP001501057"/>
    </source>
</evidence>
<keyword evidence="11" id="KW-1185">Reference proteome</keyword>
<protein>
    <submittedName>
        <fullName evidence="10">Dynamin family protein</fullName>
    </submittedName>
</protein>
<reference evidence="10 11" key="1">
    <citation type="journal article" date="2019" name="Int. J. Syst. Evol. Microbiol.">
        <title>The Global Catalogue of Microorganisms (GCM) 10K type strain sequencing project: providing services to taxonomists for standard genome sequencing and annotation.</title>
        <authorList>
            <consortium name="The Broad Institute Genomics Platform"/>
            <consortium name="The Broad Institute Genome Sequencing Center for Infectious Disease"/>
            <person name="Wu L."/>
            <person name="Ma J."/>
        </authorList>
    </citation>
    <scope>NUCLEOTIDE SEQUENCE [LARGE SCALE GENOMIC DNA]</scope>
    <source>
        <strain evidence="10 11">JCM 13518</strain>
    </source>
</reference>
<feature type="compositionally biased region" description="Polar residues" evidence="7">
    <location>
        <begin position="599"/>
        <end position="613"/>
    </location>
</feature>
<evidence type="ECO:0000259" key="9">
    <source>
        <dbReference type="Pfam" id="PF00350"/>
    </source>
</evidence>
<keyword evidence="4" id="KW-0342">GTP-binding</keyword>
<feature type="region of interest" description="Disordered" evidence="7">
    <location>
        <begin position="585"/>
        <end position="613"/>
    </location>
</feature>
<dbReference type="Proteomes" id="UP001501057">
    <property type="component" value="Unassembled WGS sequence"/>
</dbReference>
<feature type="transmembrane region" description="Helical" evidence="8">
    <location>
        <begin position="457"/>
        <end position="482"/>
    </location>
</feature>
<evidence type="ECO:0000256" key="4">
    <source>
        <dbReference type="ARBA" id="ARBA00023134"/>
    </source>
</evidence>
<feature type="coiled-coil region" evidence="6">
    <location>
        <begin position="531"/>
        <end position="583"/>
    </location>
</feature>
<keyword evidence="8" id="KW-1133">Transmembrane helix</keyword>